<proteinExistence type="predicted"/>
<reference evidence="2" key="1">
    <citation type="submission" date="2023-06" db="EMBL/GenBank/DDBJ databases">
        <authorList>
            <person name="Noh H."/>
        </authorList>
    </citation>
    <scope>NUCLEOTIDE SEQUENCE</scope>
    <source>
        <strain evidence="2">DUCC20226</strain>
    </source>
</reference>
<dbReference type="Proteomes" id="UP001265746">
    <property type="component" value="Unassembled WGS sequence"/>
</dbReference>
<feature type="region of interest" description="Disordered" evidence="1">
    <location>
        <begin position="1"/>
        <end position="30"/>
    </location>
</feature>
<organism evidence="2 3">
    <name type="scientific">Phomopsis amygdali</name>
    <name type="common">Fusicoccum amygdali</name>
    <dbReference type="NCBI Taxonomy" id="1214568"/>
    <lineage>
        <taxon>Eukaryota</taxon>
        <taxon>Fungi</taxon>
        <taxon>Dikarya</taxon>
        <taxon>Ascomycota</taxon>
        <taxon>Pezizomycotina</taxon>
        <taxon>Sordariomycetes</taxon>
        <taxon>Sordariomycetidae</taxon>
        <taxon>Diaporthales</taxon>
        <taxon>Diaporthaceae</taxon>
        <taxon>Diaporthe</taxon>
    </lineage>
</organism>
<sequence length="143" mass="15664">MPLLPNGMKTAPRPSNDNHEHATNATGGRWDVDDISVYPRQIHYTPGHPLTKVLHGMTTQGNAVDHHGSIARMMFRVENTPIPAALVAVSGHDNDSNTYSFSIRSTSTPSMPYPTKIHEDSSRLYVNSIHAGDIDPVPVKQDS</sequence>
<dbReference type="AlphaFoldDB" id="A0AAD9S7L5"/>
<evidence type="ECO:0000313" key="3">
    <source>
        <dbReference type="Proteomes" id="UP001265746"/>
    </source>
</evidence>
<evidence type="ECO:0000313" key="2">
    <source>
        <dbReference type="EMBL" id="KAK2600576.1"/>
    </source>
</evidence>
<comment type="caution">
    <text evidence="2">The sequence shown here is derived from an EMBL/GenBank/DDBJ whole genome shotgun (WGS) entry which is preliminary data.</text>
</comment>
<name>A0AAD9S7L5_PHOAM</name>
<accession>A0AAD9S7L5</accession>
<protein>
    <submittedName>
        <fullName evidence="2">Uncharacterized protein</fullName>
    </submittedName>
</protein>
<gene>
    <name evidence="2" type="ORF">N8I77_010098</name>
</gene>
<evidence type="ECO:0000256" key="1">
    <source>
        <dbReference type="SAM" id="MobiDB-lite"/>
    </source>
</evidence>
<keyword evidence="3" id="KW-1185">Reference proteome</keyword>
<dbReference type="EMBL" id="JAUJFL010000006">
    <property type="protein sequence ID" value="KAK2600576.1"/>
    <property type="molecule type" value="Genomic_DNA"/>
</dbReference>